<dbReference type="Proteomes" id="UP000037269">
    <property type="component" value="Unassembled WGS sequence"/>
</dbReference>
<dbReference type="PATRIC" id="fig|47500.8.peg.6029"/>
<name>A0A0D1WDU2_ANEMI</name>
<dbReference type="InterPro" id="IPR036397">
    <property type="entry name" value="RNaseH_sf"/>
</dbReference>
<dbReference type="RefSeq" id="WP_043065447.1">
    <property type="nucleotide sequence ID" value="NZ_BJOA01000400.1"/>
</dbReference>
<dbReference type="EMBL" id="LGUG01000013">
    <property type="protein sequence ID" value="KON84200.1"/>
    <property type="molecule type" value="Genomic_DNA"/>
</dbReference>
<evidence type="ECO:0000313" key="4">
    <source>
        <dbReference type="EMBL" id="SDJ80773.1"/>
    </source>
</evidence>
<protein>
    <submittedName>
        <fullName evidence="4">Transposase</fullName>
    </submittedName>
</protein>
<dbReference type="PANTHER" id="PTHR46564">
    <property type="entry name" value="TRANSPOSASE"/>
    <property type="match status" value="1"/>
</dbReference>
<dbReference type="STRING" id="47500.AF333_06715"/>
<dbReference type="Proteomes" id="UP000182836">
    <property type="component" value="Unassembled WGS sequence"/>
</dbReference>
<gene>
    <name evidence="3" type="ORF">AF333_06715</name>
    <name evidence="2" type="ORF">AF333_30090</name>
    <name evidence="4" type="ORF">SAMN04487909_1292</name>
    <name evidence="5" type="ORF">SAMN04487909_1491</name>
    <name evidence="6" type="ORF">SAMN04487909_17412</name>
</gene>
<dbReference type="Gene3D" id="3.30.420.10">
    <property type="entry name" value="Ribonuclease H-like superfamily/Ribonuclease H"/>
    <property type="match status" value="1"/>
</dbReference>
<dbReference type="EMBL" id="FNED01000074">
    <property type="protein sequence ID" value="SDK57310.1"/>
    <property type="molecule type" value="Genomic_DNA"/>
</dbReference>
<dbReference type="InterPro" id="IPR012337">
    <property type="entry name" value="RNaseH-like_sf"/>
</dbReference>
<dbReference type="PANTHER" id="PTHR46564:SF1">
    <property type="entry name" value="TRANSPOSASE"/>
    <property type="match status" value="1"/>
</dbReference>
<dbReference type="GeneID" id="87589687"/>
<dbReference type="NCBIfam" id="NF033545">
    <property type="entry name" value="transpos_IS630"/>
    <property type="match status" value="1"/>
</dbReference>
<sequence>MDKNTVLLAQDETHIRSYQALRATWSEKGQQKQIPTYGHHAQVTLFGTVDIHSGDVFCTTASSCDAASFLLFLKKVVTRYAGKFVIMIMDNARIHRAKLLRAFLEEHRHQLYLLFLPPYSPQLNPIEKLWRWLKDSIISNVFHKNQSEIEQAVQKFLLFMHANHERVLKRIGCIS</sequence>
<dbReference type="EMBL" id="FNED01000029">
    <property type="protein sequence ID" value="SDJ80773.1"/>
    <property type="molecule type" value="Genomic_DNA"/>
</dbReference>
<feature type="domain" description="Tc1-like transposase DDE" evidence="1">
    <location>
        <begin position="7"/>
        <end position="149"/>
    </location>
</feature>
<evidence type="ECO:0000313" key="6">
    <source>
        <dbReference type="EMBL" id="SDK57310.1"/>
    </source>
</evidence>
<dbReference type="AlphaFoldDB" id="A0A0D1WDU2"/>
<dbReference type="InterPro" id="IPR038717">
    <property type="entry name" value="Tc1-like_DDE_dom"/>
</dbReference>
<reference evidence="2 7" key="1">
    <citation type="submission" date="2015-07" db="EMBL/GenBank/DDBJ databases">
        <title>Fjat-14205 dsm 2895.</title>
        <authorList>
            <person name="Liu B."/>
            <person name="Wang J."/>
            <person name="Zhu Y."/>
            <person name="Liu G."/>
            <person name="Chen Q."/>
            <person name="Chen Z."/>
            <person name="Lan J."/>
            <person name="Che J."/>
            <person name="Ge C."/>
            <person name="Shi H."/>
            <person name="Pan Z."/>
            <person name="Liu X."/>
        </authorList>
    </citation>
    <scope>NUCLEOTIDE SEQUENCE [LARGE SCALE GENOMIC DNA]</scope>
    <source>
        <strain evidence="2 7">DSM 2895</strain>
    </source>
</reference>
<evidence type="ECO:0000313" key="5">
    <source>
        <dbReference type="EMBL" id="SDK32323.1"/>
    </source>
</evidence>
<evidence type="ECO:0000313" key="2">
    <source>
        <dbReference type="EMBL" id="KON84200.1"/>
    </source>
</evidence>
<dbReference type="EMBL" id="FNED01000049">
    <property type="protein sequence ID" value="SDK32323.1"/>
    <property type="molecule type" value="Genomic_DNA"/>
</dbReference>
<dbReference type="EMBL" id="LGUG01000004">
    <property type="protein sequence ID" value="KON95213.1"/>
    <property type="molecule type" value="Genomic_DNA"/>
</dbReference>
<evidence type="ECO:0000313" key="3">
    <source>
        <dbReference type="EMBL" id="KON95213.1"/>
    </source>
</evidence>
<accession>A0A0D1WDU2</accession>
<dbReference type="GO" id="GO:0003676">
    <property type="term" value="F:nucleic acid binding"/>
    <property type="evidence" value="ECO:0007669"/>
    <property type="project" value="InterPro"/>
</dbReference>
<proteinExistence type="predicted"/>
<organism evidence="2 7">
    <name type="scientific">Aneurinibacillus migulanus</name>
    <name type="common">Bacillus migulanus</name>
    <dbReference type="NCBI Taxonomy" id="47500"/>
    <lineage>
        <taxon>Bacteria</taxon>
        <taxon>Bacillati</taxon>
        <taxon>Bacillota</taxon>
        <taxon>Bacilli</taxon>
        <taxon>Bacillales</taxon>
        <taxon>Paenibacillaceae</taxon>
        <taxon>Aneurinibacillus group</taxon>
        <taxon>Aneurinibacillus</taxon>
    </lineage>
</organism>
<dbReference type="InterPro" id="IPR047655">
    <property type="entry name" value="Transpos_IS630-like"/>
</dbReference>
<evidence type="ECO:0000313" key="8">
    <source>
        <dbReference type="Proteomes" id="UP000182836"/>
    </source>
</evidence>
<dbReference type="SUPFAM" id="SSF53098">
    <property type="entry name" value="Ribonuclease H-like"/>
    <property type="match status" value="1"/>
</dbReference>
<evidence type="ECO:0000313" key="7">
    <source>
        <dbReference type="Proteomes" id="UP000037269"/>
    </source>
</evidence>
<reference evidence="4 8" key="2">
    <citation type="submission" date="2016-10" db="EMBL/GenBank/DDBJ databases">
        <authorList>
            <person name="de Groot N.N."/>
        </authorList>
    </citation>
    <scope>NUCLEOTIDE SEQUENCE [LARGE SCALE GENOMIC DNA]</scope>
    <source>
        <strain evidence="4 8">DSM 2895</strain>
    </source>
</reference>
<evidence type="ECO:0000259" key="1">
    <source>
        <dbReference type="Pfam" id="PF13358"/>
    </source>
</evidence>
<keyword evidence="7" id="KW-1185">Reference proteome</keyword>
<dbReference type="Pfam" id="PF13358">
    <property type="entry name" value="DDE_3"/>
    <property type="match status" value="1"/>
</dbReference>